<dbReference type="EMBL" id="FQUE01000001">
    <property type="protein sequence ID" value="SHE53803.1"/>
    <property type="molecule type" value="Genomic_DNA"/>
</dbReference>
<dbReference type="STRING" id="366533.SAMN05444339_101657"/>
<evidence type="ECO:0000256" key="2">
    <source>
        <dbReference type="ARBA" id="ARBA00023125"/>
    </source>
</evidence>
<evidence type="ECO:0000313" key="7">
    <source>
        <dbReference type="Proteomes" id="UP000183987"/>
    </source>
</evidence>
<dbReference type="GO" id="GO:0006355">
    <property type="term" value="P:regulation of DNA-templated transcription"/>
    <property type="evidence" value="ECO:0007669"/>
    <property type="project" value="InterPro"/>
</dbReference>
<keyword evidence="1 3" id="KW-0597">Phosphoprotein</keyword>
<feature type="modified residue" description="4-aspartylphosphate" evidence="3">
    <location>
        <position position="56"/>
    </location>
</feature>
<keyword evidence="2" id="KW-0238">DNA-binding</keyword>
<dbReference type="CDD" id="cd17535">
    <property type="entry name" value="REC_NarL-like"/>
    <property type="match status" value="1"/>
</dbReference>
<dbReference type="RefSeq" id="WP_072855730.1">
    <property type="nucleotide sequence ID" value="NZ_FQUE01000001.1"/>
</dbReference>
<dbReference type="InterPro" id="IPR011006">
    <property type="entry name" value="CheY-like_superfamily"/>
</dbReference>
<protein>
    <submittedName>
        <fullName evidence="6">Two component transcriptional regulator, LuxR family</fullName>
    </submittedName>
</protein>
<gene>
    <name evidence="6" type="ORF">SAMN05444339_101657</name>
</gene>
<reference evidence="7" key="1">
    <citation type="submission" date="2016-11" db="EMBL/GenBank/DDBJ databases">
        <authorList>
            <person name="Varghese N."/>
            <person name="Submissions S."/>
        </authorList>
    </citation>
    <scope>NUCLEOTIDE SEQUENCE [LARGE SCALE GENOMIC DNA]</scope>
    <source>
        <strain evidence="7">DSM 29326</strain>
    </source>
</reference>
<dbReference type="SMART" id="SM00421">
    <property type="entry name" value="HTH_LUXR"/>
    <property type="match status" value="1"/>
</dbReference>
<dbReference type="Pfam" id="PF00072">
    <property type="entry name" value="Response_reg"/>
    <property type="match status" value="1"/>
</dbReference>
<proteinExistence type="predicted"/>
<dbReference type="AlphaFoldDB" id="A0A1M4UB60"/>
<dbReference type="SMART" id="SM00448">
    <property type="entry name" value="REC"/>
    <property type="match status" value="1"/>
</dbReference>
<feature type="domain" description="HTH luxR-type" evidence="4">
    <location>
        <begin position="147"/>
        <end position="212"/>
    </location>
</feature>
<dbReference type="GO" id="GO:0003677">
    <property type="term" value="F:DNA binding"/>
    <property type="evidence" value="ECO:0007669"/>
    <property type="project" value="UniProtKB-KW"/>
</dbReference>
<dbReference type="SUPFAM" id="SSF46894">
    <property type="entry name" value="C-terminal effector domain of the bipartite response regulators"/>
    <property type="match status" value="1"/>
</dbReference>
<dbReference type="Pfam" id="PF00196">
    <property type="entry name" value="GerE"/>
    <property type="match status" value="1"/>
</dbReference>
<dbReference type="PROSITE" id="PS50110">
    <property type="entry name" value="RESPONSE_REGULATORY"/>
    <property type="match status" value="1"/>
</dbReference>
<evidence type="ECO:0000259" key="5">
    <source>
        <dbReference type="PROSITE" id="PS50110"/>
    </source>
</evidence>
<dbReference type="InterPro" id="IPR000792">
    <property type="entry name" value="Tscrpt_reg_LuxR_C"/>
</dbReference>
<dbReference type="InterPro" id="IPR016032">
    <property type="entry name" value="Sig_transdc_resp-reg_C-effctor"/>
</dbReference>
<dbReference type="PRINTS" id="PR00038">
    <property type="entry name" value="HTHLUXR"/>
</dbReference>
<name>A0A1M4UB60_LOKAT</name>
<feature type="domain" description="Response regulatory" evidence="5">
    <location>
        <begin position="5"/>
        <end position="121"/>
    </location>
</feature>
<evidence type="ECO:0000313" key="6">
    <source>
        <dbReference type="EMBL" id="SHE53803.1"/>
    </source>
</evidence>
<keyword evidence="7" id="KW-1185">Reference proteome</keyword>
<dbReference type="CDD" id="cd06170">
    <property type="entry name" value="LuxR_C_like"/>
    <property type="match status" value="1"/>
</dbReference>
<evidence type="ECO:0000256" key="3">
    <source>
        <dbReference type="PROSITE-ProRule" id="PRU00169"/>
    </source>
</evidence>
<evidence type="ECO:0000256" key="1">
    <source>
        <dbReference type="ARBA" id="ARBA00022553"/>
    </source>
</evidence>
<dbReference type="PANTHER" id="PTHR43214">
    <property type="entry name" value="TWO-COMPONENT RESPONSE REGULATOR"/>
    <property type="match status" value="1"/>
</dbReference>
<dbReference type="PROSITE" id="PS50043">
    <property type="entry name" value="HTH_LUXR_2"/>
    <property type="match status" value="1"/>
</dbReference>
<organism evidence="6 7">
    <name type="scientific">Loktanella atrilutea</name>
    <dbReference type="NCBI Taxonomy" id="366533"/>
    <lineage>
        <taxon>Bacteria</taxon>
        <taxon>Pseudomonadati</taxon>
        <taxon>Pseudomonadota</taxon>
        <taxon>Alphaproteobacteria</taxon>
        <taxon>Rhodobacterales</taxon>
        <taxon>Roseobacteraceae</taxon>
        <taxon>Loktanella</taxon>
    </lineage>
</organism>
<dbReference type="GO" id="GO:0000160">
    <property type="term" value="P:phosphorelay signal transduction system"/>
    <property type="evidence" value="ECO:0007669"/>
    <property type="project" value="InterPro"/>
</dbReference>
<dbReference type="InterPro" id="IPR039420">
    <property type="entry name" value="WalR-like"/>
</dbReference>
<sequence length="225" mass="24537">MSEILIGLIDDHPVLLGGIQALLETDEDFKVVATGGSAEEAVKLARTHKPSVLVMDVNMPGNVIKAFTDISQMNEGKTRVLAFTAVAGVDYAIAALEAGAAGYLLKGSTIAELKQAIRTVDQGETFISPAFANKVLTGLRTEKLRRAARENCRFSVREEQVLRLLMTGLTNREIAEALSISDKTVKHYMTIIMQKMNVRSRIEVVISAEKLGLAGNRREPHMAMN</sequence>
<accession>A0A1M4UB60</accession>
<dbReference type="InterPro" id="IPR001789">
    <property type="entry name" value="Sig_transdc_resp-reg_receiver"/>
</dbReference>
<dbReference type="Gene3D" id="3.40.50.2300">
    <property type="match status" value="1"/>
</dbReference>
<dbReference type="Proteomes" id="UP000183987">
    <property type="component" value="Unassembled WGS sequence"/>
</dbReference>
<dbReference type="OrthoDB" id="9814495at2"/>
<evidence type="ECO:0000259" key="4">
    <source>
        <dbReference type="PROSITE" id="PS50043"/>
    </source>
</evidence>
<dbReference type="SUPFAM" id="SSF52172">
    <property type="entry name" value="CheY-like"/>
    <property type="match status" value="1"/>
</dbReference>
<dbReference type="InterPro" id="IPR058245">
    <property type="entry name" value="NreC/VraR/RcsB-like_REC"/>
</dbReference>